<dbReference type="AlphaFoldDB" id="A0A2T6C095"/>
<evidence type="ECO:0000313" key="2">
    <source>
        <dbReference type="Proteomes" id="UP000244090"/>
    </source>
</evidence>
<reference evidence="1 2" key="1">
    <citation type="submission" date="2018-04" db="EMBL/GenBank/DDBJ databases">
        <title>Genomic Encyclopedia of Archaeal and Bacterial Type Strains, Phase II (KMG-II): from individual species to whole genera.</title>
        <authorList>
            <person name="Goeker M."/>
        </authorList>
    </citation>
    <scope>NUCLEOTIDE SEQUENCE [LARGE SCALE GENOMIC DNA]</scope>
    <source>
        <strain evidence="1 2">DSM 25731</strain>
    </source>
</reference>
<sequence>MKKRNLKSLHLNKKSISSLAQFKAYGGREESILSITTISVAWCYSDTCISTVYQGPVQPTCANC</sequence>
<name>A0A2T6C095_9FLAO</name>
<accession>A0A2T6C095</accession>
<dbReference type="Proteomes" id="UP000244090">
    <property type="component" value="Unassembled WGS sequence"/>
</dbReference>
<comment type="caution">
    <text evidence="1">The sequence shown here is derived from an EMBL/GenBank/DDBJ whole genome shotgun (WGS) entry which is preliminary data.</text>
</comment>
<evidence type="ECO:0000313" key="1">
    <source>
        <dbReference type="EMBL" id="PTX61728.1"/>
    </source>
</evidence>
<dbReference type="EMBL" id="QBKT01000004">
    <property type="protein sequence ID" value="PTX61728.1"/>
    <property type="molecule type" value="Genomic_DNA"/>
</dbReference>
<dbReference type="RefSeq" id="WP_108114937.1">
    <property type="nucleotide sequence ID" value="NZ_QBKT01000004.1"/>
</dbReference>
<protein>
    <submittedName>
        <fullName evidence="1">Uncharacterized protein</fullName>
    </submittedName>
</protein>
<keyword evidence="2" id="KW-1185">Reference proteome</keyword>
<proteinExistence type="predicted"/>
<organism evidence="1 2">
    <name type="scientific">Kordia periserrulae</name>
    <dbReference type="NCBI Taxonomy" id="701523"/>
    <lineage>
        <taxon>Bacteria</taxon>
        <taxon>Pseudomonadati</taxon>
        <taxon>Bacteroidota</taxon>
        <taxon>Flavobacteriia</taxon>
        <taxon>Flavobacteriales</taxon>
        <taxon>Flavobacteriaceae</taxon>
        <taxon>Kordia</taxon>
    </lineage>
</organism>
<gene>
    <name evidence="1" type="ORF">C8N46_104372</name>
</gene>